<dbReference type="HOGENOM" id="CLU_721211_0_0_6"/>
<dbReference type="CDD" id="cd03801">
    <property type="entry name" value="GT4_PimA-like"/>
    <property type="match status" value="1"/>
</dbReference>
<sequence length="383" mass="43163">MMVLFHCESNPGYAASSHEHTFLEVAKHFTGDVRNIHYAYANLDNGMTPSLPDNLTNILQLRTQCSDPEKLQEVEDYVRDNKITRLLGFDQPVSAPMYRALRRGGINTFVSYWGAPMSSVNNGVKLLLKKLEVSARRFGPDHYVFQSEGMRNTAVNGRGIPRSKTSVVKTGIDTMKYAPDPEQKHYAHECFNIPKERSIVVFSGHMERRKGVHVILQTARVLVQDLKRTNVQFLILGNRDGEKDNFSDYLKDPEVNKHITFGGYRSDVPTLLKSCSIGMIASTEWDSFPMSSLEMAATGLPILVSDLPGLNEAITSETGRAFPVNNYESAAKMLHELLDTPDYLKTMGEKGRDRVIDYYSRTAQAKGLINIFEELEKQVEFSL</sequence>
<dbReference type="AlphaFoldDB" id="R8B2C6"/>
<comment type="caution">
    <text evidence="3">The sequence shown here is derived from an EMBL/GenBank/DDBJ whole genome shotgun (WGS) entry which is preliminary data.</text>
</comment>
<dbReference type="STRING" id="1318628.MARLIPOL_08319"/>
<dbReference type="EMBL" id="ASAD01000010">
    <property type="protein sequence ID" value="EON92743.1"/>
    <property type="molecule type" value="Genomic_DNA"/>
</dbReference>
<keyword evidence="4" id="KW-1185">Reference proteome</keyword>
<dbReference type="GO" id="GO:0009103">
    <property type="term" value="P:lipopolysaccharide biosynthetic process"/>
    <property type="evidence" value="ECO:0007669"/>
    <property type="project" value="TreeGrafter"/>
</dbReference>
<accession>R8B2C6</accession>
<dbReference type="InterPro" id="IPR001296">
    <property type="entry name" value="Glyco_trans_1"/>
</dbReference>
<dbReference type="eggNOG" id="COG0438">
    <property type="taxonomic scope" value="Bacteria"/>
</dbReference>
<dbReference type="GO" id="GO:0016757">
    <property type="term" value="F:glycosyltransferase activity"/>
    <property type="evidence" value="ECO:0007669"/>
    <property type="project" value="InterPro"/>
</dbReference>
<dbReference type="Gene3D" id="3.40.50.2000">
    <property type="entry name" value="Glycogen Phosphorylase B"/>
    <property type="match status" value="2"/>
</dbReference>
<evidence type="ECO:0000256" key="1">
    <source>
        <dbReference type="ARBA" id="ARBA00022679"/>
    </source>
</evidence>
<protein>
    <submittedName>
        <fullName evidence="3">Group 1 glycosyl transferase</fullName>
    </submittedName>
</protein>
<dbReference type="RefSeq" id="WP_012137667.1">
    <property type="nucleotide sequence ID" value="NZ_KE007317.1"/>
</dbReference>
<evidence type="ECO:0000313" key="4">
    <source>
        <dbReference type="Proteomes" id="UP000016540"/>
    </source>
</evidence>
<dbReference type="PATRIC" id="fig|1318628.3.peg.1667"/>
<organism evidence="3 4">
    <name type="scientific">Marinobacter lipolyticus SM19</name>
    <dbReference type="NCBI Taxonomy" id="1318628"/>
    <lineage>
        <taxon>Bacteria</taxon>
        <taxon>Pseudomonadati</taxon>
        <taxon>Pseudomonadota</taxon>
        <taxon>Gammaproteobacteria</taxon>
        <taxon>Pseudomonadales</taxon>
        <taxon>Marinobacteraceae</taxon>
        <taxon>Marinobacter</taxon>
    </lineage>
</organism>
<keyword evidence="1 3" id="KW-0808">Transferase</keyword>
<dbReference type="SUPFAM" id="SSF53756">
    <property type="entry name" value="UDP-Glycosyltransferase/glycogen phosphorylase"/>
    <property type="match status" value="1"/>
</dbReference>
<dbReference type="PANTHER" id="PTHR46401:SF2">
    <property type="entry name" value="GLYCOSYLTRANSFERASE WBBK-RELATED"/>
    <property type="match status" value="1"/>
</dbReference>
<reference evidence="3 4" key="1">
    <citation type="journal article" date="2013" name="Genome Announc.">
        <title>Draft Genome Sequence of the Moderately Halophilic Bacterium Marinobacter lipolyticus Strain SM19.</title>
        <authorList>
            <person name="Papke R.T."/>
            <person name="de la Haba R.R."/>
            <person name="Infante-Dominguez C."/>
            <person name="Perez D."/>
            <person name="Sanchez-Porro C."/>
            <person name="Lapierre P."/>
            <person name="Ventosa A."/>
        </authorList>
    </citation>
    <scope>NUCLEOTIDE SEQUENCE [LARGE SCALE GENOMIC DNA]</scope>
    <source>
        <strain evidence="3 4">SM19</strain>
    </source>
</reference>
<proteinExistence type="predicted"/>
<name>R8B2C6_9GAMM</name>
<dbReference type="Proteomes" id="UP000016540">
    <property type="component" value="Unassembled WGS sequence"/>
</dbReference>
<evidence type="ECO:0000259" key="2">
    <source>
        <dbReference type="Pfam" id="PF00534"/>
    </source>
</evidence>
<gene>
    <name evidence="3" type="ORF">MARLIPOL_08319</name>
</gene>
<dbReference type="PANTHER" id="PTHR46401">
    <property type="entry name" value="GLYCOSYLTRANSFERASE WBBK-RELATED"/>
    <property type="match status" value="1"/>
</dbReference>
<dbReference type="Pfam" id="PF00534">
    <property type="entry name" value="Glycos_transf_1"/>
    <property type="match status" value="1"/>
</dbReference>
<evidence type="ECO:0000313" key="3">
    <source>
        <dbReference type="EMBL" id="EON92743.1"/>
    </source>
</evidence>
<feature type="domain" description="Glycosyl transferase family 1" evidence="2">
    <location>
        <begin position="191"/>
        <end position="353"/>
    </location>
</feature>